<name>A0A067Q9Z3_9AGAM</name>
<proteinExistence type="predicted"/>
<gene>
    <name evidence="1" type="ORF">JAAARDRAFT_119427</name>
</gene>
<reference evidence="2" key="1">
    <citation type="journal article" date="2014" name="Proc. Natl. Acad. Sci. U.S.A.">
        <title>Extensive sampling of basidiomycete genomes demonstrates inadequacy of the white-rot/brown-rot paradigm for wood decay fungi.</title>
        <authorList>
            <person name="Riley R."/>
            <person name="Salamov A.A."/>
            <person name="Brown D.W."/>
            <person name="Nagy L.G."/>
            <person name="Floudas D."/>
            <person name="Held B.W."/>
            <person name="Levasseur A."/>
            <person name="Lombard V."/>
            <person name="Morin E."/>
            <person name="Otillar R."/>
            <person name="Lindquist E.A."/>
            <person name="Sun H."/>
            <person name="LaButti K.M."/>
            <person name="Schmutz J."/>
            <person name="Jabbour D."/>
            <person name="Luo H."/>
            <person name="Baker S.E."/>
            <person name="Pisabarro A.G."/>
            <person name="Walton J.D."/>
            <person name="Blanchette R.A."/>
            <person name="Henrissat B."/>
            <person name="Martin F."/>
            <person name="Cullen D."/>
            <person name="Hibbett D.S."/>
            <person name="Grigoriev I.V."/>
        </authorList>
    </citation>
    <scope>NUCLEOTIDE SEQUENCE [LARGE SCALE GENOMIC DNA]</scope>
    <source>
        <strain evidence="2">MUCL 33604</strain>
    </source>
</reference>
<dbReference type="STRING" id="933084.A0A067Q9Z3"/>
<sequence length="208" mass="22901">PCSTLPRPLGGEIQCFACNEKGYMMNTCGKLNEVLTKGLAYQDENGRVVLADGSWIRQVEGENLIVAIERSIPVVNFVTCGMERSEMQLASTNVVEIGQGKEMEVYPVIRTEQKSANHRQEVMDGVYLPPKPEWAQKIDKGKGKETEMRIAPPNSPPAPPAVIINTPIDIHPQPAFDSEDSDSIMEDPVPSRMPISPKICVAQTDLVK</sequence>
<dbReference type="HOGENOM" id="CLU_1363265_0_0_1"/>
<organism evidence="1 2">
    <name type="scientific">Jaapia argillacea MUCL 33604</name>
    <dbReference type="NCBI Taxonomy" id="933084"/>
    <lineage>
        <taxon>Eukaryota</taxon>
        <taxon>Fungi</taxon>
        <taxon>Dikarya</taxon>
        <taxon>Basidiomycota</taxon>
        <taxon>Agaricomycotina</taxon>
        <taxon>Agaricomycetes</taxon>
        <taxon>Agaricomycetidae</taxon>
        <taxon>Jaapiales</taxon>
        <taxon>Jaapiaceae</taxon>
        <taxon>Jaapia</taxon>
    </lineage>
</organism>
<accession>A0A067Q9Z3</accession>
<dbReference type="Proteomes" id="UP000027265">
    <property type="component" value="Unassembled WGS sequence"/>
</dbReference>
<feature type="non-terminal residue" evidence="1">
    <location>
        <position position="1"/>
    </location>
</feature>
<evidence type="ECO:0000313" key="1">
    <source>
        <dbReference type="EMBL" id="KDQ63878.1"/>
    </source>
</evidence>
<evidence type="ECO:0000313" key="2">
    <source>
        <dbReference type="Proteomes" id="UP000027265"/>
    </source>
</evidence>
<dbReference type="OrthoDB" id="2749819at2759"/>
<dbReference type="AlphaFoldDB" id="A0A067Q9Z3"/>
<protein>
    <submittedName>
        <fullName evidence="1">Uncharacterized protein</fullName>
    </submittedName>
</protein>
<keyword evidence="2" id="KW-1185">Reference proteome</keyword>
<dbReference type="EMBL" id="KL197710">
    <property type="protein sequence ID" value="KDQ63878.1"/>
    <property type="molecule type" value="Genomic_DNA"/>
</dbReference>
<dbReference type="InParanoid" id="A0A067Q9Z3"/>